<evidence type="ECO:0000313" key="2">
    <source>
        <dbReference type="Proteomes" id="UP000265520"/>
    </source>
</evidence>
<accession>A0A392TBF2</accession>
<evidence type="ECO:0000313" key="1">
    <source>
        <dbReference type="EMBL" id="MCI57456.1"/>
    </source>
</evidence>
<proteinExistence type="predicted"/>
<dbReference type="Proteomes" id="UP000265520">
    <property type="component" value="Unassembled WGS sequence"/>
</dbReference>
<comment type="caution">
    <text evidence="1">The sequence shown here is derived from an EMBL/GenBank/DDBJ whole genome shotgun (WGS) entry which is preliminary data.</text>
</comment>
<name>A0A392TBF2_9FABA</name>
<keyword evidence="2" id="KW-1185">Reference proteome</keyword>
<reference evidence="1 2" key="1">
    <citation type="journal article" date="2018" name="Front. Plant Sci.">
        <title>Red Clover (Trifolium pratense) and Zigzag Clover (T. medium) - A Picture of Genomic Similarities and Differences.</title>
        <authorList>
            <person name="Dluhosova J."/>
            <person name="Istvanek J."/>
            <person name="Nedelnik J."/>
            <person name="Repkova J."/>
        </authorList>
    </citation>
    <scope>NUCLEOTIDE SEQUENCE [LARGE SCALE GENOMIC DNA]</scope>
    <source>
        <strain evidence="2">cv. 10/8</strain>
        <tissue evidence="1">Leaf</tissue>
    </source>
</reference>
<dbReference type="AlphaFoldDB" id="A0A392TBF2"/>
<sequence length="28" mass="3097">AMSQLIDVDSDETFDDVDAIPDSQPLLF</sequence>
<organism evidence="1 2">
    <name type="scientific">Trifolium medium</name>
    <dbReference type="NCBI Taxonomy" id="97028"/>
    <lineage>
        <taxon>Eukaryota</taxon>
        <taxon>Viridiplantae</taxon>
        <taxon>Streptophyta</taxon>
        <taxon>Embryophyta</taxon>
        <taxon>Tracheophyta</taxon>
        <taxon>Spermatophyta</taxon>
        <taxon>Magnoliopsida</taxon>
        <taxon>eudicotyledons</taxon>
        <taxon>Gunneridae</taxon>
        <taxon>Pentapetalae</taxon>
        <taxon>rosids</taxon>
        <taxon>fabids</taxon>
        <taxon>Fabales</taxon>
        <taxon>Fabaceae</taxon>
        <taxon>Papilionoideae</taxon>
        <taxon>50 kb inversion clade</taxon>
        <taxon>NPAAA clade</taxon>
        <taxon>Hologalegina</taxon>
        <taxon>IRL clade</taxon>
        <taxon>Trifolieae</taxon>
        <taxon>Trifolium</taxon>
    </lineage>
</organism>
<protein>
    <submittedName>
        <fullName evidence="1">Uncharacterized protein</fullName>
    </submittedName>
</protein>
<dbReference type="EMBL" id="LXQA010529148">
    <property type="protein sequence ID" value="MCI57456.1"/>
    <property type="molecule type" value="Genomic_DNA"/>
</dbReference>
<feature type="non-terminal residue" evidence="1">
    <location>
        <position position="1"/>
    </location>
</feature>